<evidence type="ECO:0000259" key="1">
    <source>
        <dbReference type="Pfam" id="PF12728"/>
    </source>
</evidence>
<proteinExistence type="predicted"/>
<dbReference type="InterPro" id="IPR041657">
    <property type="entry name" value="HTH_17"/>
</dbReference>
<name>A0AA91PBV8_9MYCO</name>
<dbReference type="Proteomes" id="UP000193577">
    <property type="component" value="Unassembled WGS sequence"/>
</dbReference>
<evidence type="ECO:0000313" key="2">
    <source>
        <dbReference type="EMBL" id="OSC30605.1"/>
    </source>
</evidence>
<comment type="caution">
    <text evidence="2">The sequence shown here is derived from an EMBL/GenBank/DDBJ whole genome shotgun (WGS) entry which is preliminary data.</text>
</comment>
<dbReference type="Pfam" id="PF12728">
    <property type="entry name" value="HTH_17"/>
    <property type="match status" value="1"/>
</dbReference>
<organism evidence="2 3">
    <name type="scientific">Mycolicibacillus koreensis</name>
    <dbReference type="NCBI Taxonomy" id="1069220"/>
    <lineage>
        <taxon>Bacteria</taxon>
        <taxon>Bacillati</taxon>
        <taxon>Actinomycetota</taxon>
        <taxon>Actinomycetes</taxon>
        <taxon>Mycobacteriales</taxon>
        <taxon>Mycobacteriaceae</taxon>
        <taxon>Mycolicibacillus</taxon>
    </lineage>
</organism>
<reference evidence="2 3" key="1">
    <citation type="submission" date="2017-04" db="EMBL/GenBank/DDBJ databases">
        <title>The new phylogeny of genus Mycobacterium.</title>
        <authorList>
            <person name="Tortoli E."/>
            <person name="Trovato A."/>
            <person name="Cirillo D.M."/>
        </authorList>
    </citation>
    <scope>NUCLEOTIDE SEQUENCE [LARGE SCALE GENOMIC DNA]</scope>
    <source>
        <strain evidence="2 3">KCTC 19819</strain>
    </source>
</reference>
<dbReference type="AlphaFoldDB" id="A0AA91PBV8"/>
<feature type="domain" description="Helix-turn-helix" evidence="1">
    <location>
        <begin position="6"/>
        <end position="49"/>
    </location>
</feature>
<dbReference type="GO" id="GO:0003677">
    <property type="term" value="F:DNA binding"/>
    <property type="evidence" value="ECO:0007669"/>
    <property type="project" value="InterPro"/>
</dbReference>
<accession>A0AA91PBV8</accession>
<dbReference type="NCBIfam" id="TIGR01764">
    <property type="entry name" value="excise"/>
    <property type="match status" value="1"/>
</dbReference>
<dbReference type="InterPro" id="IPR010093">
    <property type="entry name" value="SinI_DNA-bd"/>
</dbReference>
<evidence type="ECO:0000313" key="3">
    <source>
        <dbReference type="Proteomes" id="UP000193577"/>
    </source>
</evidence>
<protein>
    <recommendedName>
        <fullName evidence="1">Helix-turn-helix domain-containing protein</fullName>
    </recommendedName>
</protein>
<sequence>MSSGTYLRTGQAADRLGTSRQHVVDMCNRNELPHIMVGTHRRIPREAIDLLSAKHQPGGDRHSRSRWLHIAIARALLLDPDAVIAKARSNLARARADGAIDVHSTPYMTEWEMLLASDLATLIDAMLDPGDHAATLRSCSPFAGVLPQEEVSAIKETWRLSRTGDGERV</sequence>
<dbReference type="RefSeq" id="WP_085305182.1">
    <property type="nucleotide sequence ID" value="NZ_AP022594.1"/>
</dbReference>
<dbReference type="EMBL" id="NCXO01000048">
    <property type="protein sequence ID" value="OSC30605.1"/>
    <property type="molecule type" value="Genomic_DNA"/>
</dbReference>
<keyword evidence="3" id="KW-1185">Reference proteome</keyword>
<gene>
    <name evidence="2" type="ORF">B8W67_16850</name>
</gene>